<dbReference type="OrthoDB" id="10006946at2759"/>
<evidence type="ECO:0000313" key="13">
    <source>
        <dbReference type="EMBL" id="OBR09146.1"/>
    </source>
</evidence>
<feature type="domain" description="FAD-binding 8" evidence="11">
    <location>
        <begin position="305"/>
        <end position="380"/>
    </location>
</feature>
<evidence type="ECO:0000259" key="10">
    <source>
        <dbReference type="Pfam" id="PF01794"/>
    </source>
</evidence>
<dbReference type="InterPro" id="IPR013130">
    <property type="entry name" value="Fe3_Rdtase_TM_dom"/>
</dbReference>
<accession>A0A1B7YAP6</accession>
<dbReference type="PANTHER" id="PTHR32361:SF9">
    <property type="entry name" value="FERRIC REDUCTASE TRANSMEMBRANE COMPONENT 3-RELATED"/>
    <property type="match status" value="1"/>
</dbReference>
<evidence type="ECO:0000256" key="8">
    <source>
        <dbReference type="ARBA" id="ARBA00023136"/>
    </source>
</evidence>
<dbReference type="InterPro" id="IPR013112">
    <property type="entry name" value="FAD-bd_8"/>
</dbReference>
<dbReference type="GeneID" id="28866992"/>
<dbReference type="SUPFAM" id="SSF52343">
    <property type="entry name" value="Ferredoxin reductase-like, C-terminal NADP-linked domain"/>
    <property type="match status" value="1"/>
</dbReference>
<evidence type="ECO:0000256" key="6">
    <source>
        <dbReference type="ARBA" id="ARBA00023002"/>
    </source>
</evidence>
<dbReference type="EMBL" id="LTAN01000005">
    <property type="protein sequence ID" value="OBR09146.1"/>
    <property type="molecule type" value="Genomic_DNA"/>
</dbReference>
<keyword evidence="2" id="KW-0813">Transport</keyword>
<dbReference type="Pfam" id="PF08030">
    <property type="entry name" value="NAD_binding_6"/>
    <property type="match status" value="1"/>
</dbReference>
<evidence type="ECO:0000256" key="3">
    <source>
        <dbReference type="ARBA" id="ARBA00022692"/>
    </source>
</evidence>
<dbReference type="VEuPathDB" id="FungiDB:CH63R_07911"/>
<feature type="transmembrane region" description="Helical" evidence="9">
    <location>
        <begin position="137"/>
        <end position="155"/>
    </location>
</feature>
<protein>
    <submittedName>
        <fullName evidence="13">Ferric reductase transmembrane component 5</fullName>
    </submittedName>
</protein>
<keyword evidence="3 9" id="KW-0812">Transmembrane</keyword>
<dbReference type="GO" id="GO:0006826">
    <property type="term" value="P:iron ion transport"/>
    <property type="evidence" value="ECO:0007669"/>
    <property type="project" value="TreeGrafter"/>
</dbReference>
<dbReference type="GO" id="GO:0006879">
    <property type="term" value="P:intracellular iron ion homeostasis"/>
    <property type="evidence" value="ECO:0007669"/>
    <property type="project" value="TreeGrafter"/>
</dbReference>
<dbReference type="InterPro" id="IPR039261">
    <property type="entry name" value="FNR_nucleotide-bd"/>
</dbReference>
<comment type="subcellular location">
    <subcellularLocation>
        <location evidence="1">Membrane</location>
        <topology evidence="1">Multi-pass membrane protein</topology>
    </subcellularLocation>
</comment>
<evidence type="ECO:0000256" key="5">
    <source>
        <dbReference type="ARBA" id="ARBA00022989"/>
    </source>
</evidence>
<keyword evidence="4" id="KW-0249">Electron transport</keyword>
<evidence type="ECO:0000256" key="9">
    <source>
        <dbReference type="SAM" id="Phobius"/>
    </source>
</evidence>
<feature type="transmembrane region" description="Helical" evidence="9">
    <location>
        <begin position="42"/>
        <end position="60"/>
    </location>
</feature>
<evidence type="ECO:0000259" key="12">
    <source>
        <dbReference type="Pfam" id="PF08030"/>
    </source>
</evidence>
<dbReference type="Pfam" id="PF08022">
    <property type="entry name" value="FAD_binding_8"/>
    <property type="match status" value="1"/>
</dbReference>
<gene>
    <name evidence="13" type="ORF">CH63R_07911</name>
</gene>
<keyword evidence="14" id="KW-1185">Reference proteome</keyword>
<dbReference type="CDD" id="cd06186">
    <property type="entry name" value="NOX_Duox_like_FAD_NADP"/>
    <property type="match status" value="1"/>
</dbReference>
<feature type="transmembrane region" description="Helical" evidence="9">
    <location>
        <begin position="210"/>
        <end position="228"/>
    </location>
</feature>
<dbReference type="InterPro" id="IPR051410">
    <property type="entry name" value="Ferric/Cupric_Reductase"/>
</dbReference>
<name>A0A1B7YAP6_COLHI</name>
<organism evidence="13 14">
    <name type="scientific">Colletotrichum higginsianum (strain IMI 349063)</name>
    <name type="common">Crucifer anthracnose fungus</name>
    <dbReference type="NCBI Taxonomy" id="759273"/>
    <lineage>
        <taxon>Eukaryota</taxon>
        <taxon>Fungi</taxon>
        <taxon>Dikarya</taxon>
        <taxon>Ascomycota</taxon>
        <taxon>Pezizomycotina</taxon>
        <taxon>Sordariomycetes</taxon>
        <taxon>Hypocreomycetidae</taxon>
        <taxon>Glomerellales</taxon>
        <taxon>Glomerellaceae</taxon>
        <taxon>Colletotrichum</taxon>
        <taxon>Colletotrichum destructivum species complex</taxon>
    </lineage>
</organism>
<evidence type="ECO:0000259" key="11">
    <source>
        <dbReference type="Pfam" id="PF08022"/>
    </source>
</evidence>
<evidence type="ECO:0000256" key="4">
    <source>
        <dbReference type="ARBA" id="ARBA00022982"/>
    </source>
</evidence>
<comment type="caution">
    <text evidence="13">The sequence shown here is derived from an EMBL/GenBank/DDBJ whole genome shotgun (WGS) entry which is preliminary data.</text>
</comment>
<evidence type="ECO:0000256" key="2">
    <source>
        <dbReference type="ARBA" id="ARBA00022448"/>
    </source>
</evidence>
<feature type="transmembrane region" description="Helical" evidence="9">
    <location>
        <begin position="235"/>
        <end position="252"/>
    </location>
</feature>
<dbReference type="Pfam" id="PF01794">
    <property type="entry name" value="Ferric_reduct"/>
    <property type="match status" value="1"/>
</dbReference>
<keyword evidence="8 9" id="KW-0472">Membrane</keyword>
<sequence>MLVGWFTLDLHHAALSMPTATMMQALRPPTTKQHCNEKTLKIYAVFLCGLLVLAFVARWLREICNRTPSSAASRASRDPHLFKWFHLFRKLERQADWGWFGRRSFGLIILVGIYLAGNTVFSSTNLAMYQLNHWASRFGWMCAANMALCVFFGLKNTPLAYITPISHAQLNIFHRIAGYTAVLLVLLHAIFYTIHFGRQGRWANMVKQENLEGIGAGISMLALLMGVLRHRSYEIFYVSHIVGFVAAVVLTSLHRPNWAKKLPVLMLFIATLWVADRVLRAARITYNLVNNTATFYSLPGGGTRLLLKKPGIEVAPPGAHCFLWIPRIHLFQSHPFTIVSNGPSGLELVMKSRKGFTKTVGNFAARYPRCTAWASVDGPYTSCPNTESYDKLILIAGGSGAAFTVGLMNRILSQSERPIHQSIEFVWAVKRAEQLSWFSEHLRNLSKAGSGVSVRLYVTSEDSVASPSLATYSDVESGVQPEMERSLSSKTGFANYGSISEVCDTDALLGGTDWDAVTFTRMDIEMVIGKAMGTSKSCQRVFVAACGPESLMDAVKDSADDWRSKRGFRIDVHCEDFNG</sequence>
<dbReference type="PANTHER" id="PTHR32361">
    <property type="entry name" value="FERRIC/CUPRIC REDUCTASE TRANSMEMBRANE COMPONENT"/>
    <property type="match status" value="1"/>
</dbReference>
<feature type="domain" description="Ferric oxidoreductase" evidence="10">
    <location>
        <begin position="138"/>
        <end position="250"/>
    </location>
</feature>
<reference evidence="14" key="1">
    <citation type="journal article" date="2017" name="BMC Genomics">
        <title>Gapless genome assembly of Colletotrichum higginsianum reveals chromosome structure and association of transposable elements with secondary metabolite gene clusters.</title>
        <authorList>
            <person name="Dallery J.-F."/>
            <person name="Lapalu N."/>
            <person name="Zampounis A."/>
            <person name="Pigne S."/>
            <person name="Luyten I."/>
            <person name="Amselem J."/>
            <person name="Wittenberg A.H.J."/>
            <person name="Zhou S."/>
            <person name="de Queiroz M.V."/>
            <person name="Robin G.P."/>
            <person name="Auger A."/>
            <person name="Hainaut M."/>
            <person name="Henrissat B."/>
            <person name="Kim K.-T."/>
            <person name="Lee Y.-H."/>
            <person name="Lespinet O."/>
            <person name="Schwartz D.C."/>
            <person name="Thon M.R."/>
            <person name="O'Connell R.J."/>
        </authorList>
    </citation>
    <scope>NUCLEOTIDE SEQUENCE [LARGE SCALE GENOMIC DNA]</scope>
    <source>
        <strain evidence="14">IMI 349063</strain>
    </source>
</reference>
<feature type="domain" description="Ferric reductase NAD binding" evidence="12">
    <location>
        <begin position="389"/>
        <end position="558"/>
    </location>
</feature>
<dbReference type="SFLD" id="SFLDS00052">
    <property type="entry name" value="Ferric_Reductase_Domain"/>
    <property type="match status" value="1"/>
</dbReference>
<keyword evidence="5 9" id="KW-1133">Transmembrane helix</keyword>
<proteinExistence type="predicted"/>
<dbReference type="KEGG" id="chig:CH63R_07911"/>
<evidence type="ECO:0000256" key="1">
    <source>
        <dbReference type="ARBA" id="ARBA00004141"/>
    </source>
</evidence>
<dbReference type="RefSeq" id="XP_018157663.1">
    <property type="nucleotide sequence ID" value="XM_018302885.1"/>
</dbReference>
<evidence type="ECO:0000256" key="7">
    <source>
        <dbReference type="ARBA" id="ARBA00023065"/>
    </source>
</evidence>
<dbReference type="InterPro" id="IPR013121">
    <property type="entry name" value="Fe_red_NAD-bd_6"/>
</dbReference>
<dbReference type="GO" id="GO:0005886">
    <property type="term" value="C:plasma membrane"/>
    <property type="evidence" value="ECO:0007669"/>
    <property type="project" value="TreeGrafter"/>
</dbReference>
<evidence type="ECO:0000313" key="14">
    <source>
        <dbReference type="Proteomes" id="UP000092177"/>
    </source>
</evidence>
<keyword evidence="7" id="KW-0406">Ion transport</keyword>
<dbReference type="Proteomes" id="UP000092177">
    <property type="component" value="Chromosome 5"/>
</dbReference>
<feature type="transmembrane region" description="Helical" evidence="9">
    <location>
        <begin position="99"/>
        <end position="117"/>
    </location>
</feature>
<dbReference type="GO" id="GO:0000293">
    <property type="term" value="F:ferric-chelate reductase activity"/>
    <property type="evidence" value="ECO:0007669"/>
    <property type="project" value="UniProtKB-ARBA"/>
</dbReference>
<dbReference type="SFLD" id="SFLDG01168">
    <property type="entry name" value="Ferric_reductase_subgroup_(FRE"/>
    <property type="match status" value="1"/>
</dbReference>
<feature type="transmembrane region" description="Helical" evidence="9">
    <location>
        <begin position="176"/>
        <end position="198"/>
    </location>
</feature>
<dbReference type="AlphaFoldDB" id="A0A1B7YAP6"/>
<dbReference type="GO" id="GO:0015677">
    <property type="term" value="P:copper ion import"/>
    <property type="evidence" value="ECO:0007669"/>
    <property type="project" value="TreeGrafter"/>
</dbReference>
<keyword evidence="6" id="KW-0560">Oxidoreductase</keyword>
<dbReference type="Gene3D" id="3.40.50.80">
    <property type="entry name" value="Nucleotide-binding domain of ferredoxin-NADP reductase (FNR) module"/>
    <property type="match status" value="1"/>
</dbReference>